<feature type="domain" description="MHD1" evidence="3">
    <location>
        <begin position="162"/>
        <end position="291"/>
    </location>
</feature>
<dbReference type="Pfam" id="PF06292">
    <property type="entry name" value="MUN"/>
    <property type="match status" value="1"/>
</dbReference>
<dbReference type="OrthoDB" id="5831756at2759"/>
<keyword evidence="2" id="KW-0479">Metal-binding</keyword>
<dbReference type="AlphaFoldDB" id="A0A3S5B1Z3"/>
<dbReference type="GO" id="GO:0017075">
    <property type="term" value="F:syntaxin-1 binding"/>
    <property type="evidence" value="ECO:0007669"/>
    <property type="project" value="TreeGrafter"/>
</dbReference>
<dbReference type="GO" id="GO:0005516">
    <property type="term" value="F:calmodulin binding"/>
    <property type="evidence" value="ECO:0007669"/>
    <property type="project" value="TreeGrafter"/>
</dbReference>
<keyword evidence="2" id="KW-0863">Zinc-finger</keyword>
<evidence type="ECO:0000313" key="4">
    <source>
        <dbReference type="EMBL" id="VEL38037.1"/>
    </source>
</evidence>
<dbReference type="PANTHER" id="PTHR10480:SF12">
    <property type="entry name" value="UNC-13, ISOFORM E"/>
    <property type="match status" value="1"/>
</dbReference>
<dbReference type="GO" id="GO:0030672">
    <property type="term" value="C:synaptic vesicle membrane"/>
    <property type="evidence" value="ECO:0007669"/>
    <property type="project" value="TreeGrafter"/>
</dbReference>
<dbReference type="PANTHER" id="PTHR10480">
    <property type="entry name" value="PROTEIN UNC-13 HOMOLOG"/>
    <property type="match status" value="1"/>
</dbReference>
<dbReference type="GO" id="GO:0099525">
    <property type="term" value="P:presynaptic dense core vesicle exocytosis"/>
    <property type="evidence" value="ECO:0007669"/>
    <property type="project" value="TreeGrafter"/>
</dbReference>
<dbReference type="InterPro" id="IPR027080">
    <property type="entry name" value="Unc-13"/>
</dbReference>
<evidence type="ECO:0000256" key="2">
    <source>
        <dbReference type="ARBA" id="ARBA00022771"/>
    </source>
</evidence>
<dbReference type="GO" id="GO:0008270">
    <property type="term" value="F:zinc ion binding"/>
    <property type="evidence" value="ECO:0007669"/>
    <property type="project" value="UniProtKB-KW"/>
</dbReference>
<dbReference type="Gene3D" id="1.10.357.50">
    <property type="match status" value="1"/>
</dbReference>
<keyword evidence="5" id="KW-1185">Reference proteome</keyword>
<dbReference type="GO" id="GO:0061789">
    <property type="term" value="P:dense core granule priming"/>
    <property type="evidence" value="ECO:0007669"/>
    <property type="project" value="TreeGrafter"/>
</dbReference>
<keyword evidence="1" id="KW-0677">Repeat</keyword>
<evidence type="ECO:0000256" key="1">
    <source>
        <dbReference type="ARBA" id="ARBA00022737"/>
    </source>
</evidence>
<gene>
    <name evidence="4" type="ORF">PXEA_LOCUS31477</name>
</gene>
<dbReference type="EMBL" id="CAAALY010256699">
    <property type="protein sequence ID" value="VEL38037.1"/>
    <property type="molecule type" value="Genomic_DNA"/>
</dbReference>
<sequence>MLSTDFSSELDCQLRPRLVLFNILNGVRAVQRYHSRLSESTLATSPRCWTSSNKPTCWIRVPLGLHQMSSGLHSCLFYLAHFCAQENTPPEEETAHSLRSLQFWHRLIALLVSVIEEDKGTYAAVLNQFPQELNMGHVSASCMWARLSEDLRVGLEVHANATERFCKSSDYMNLCFKTKWFYNKFVSDIADMKDHVPGYPAWFEPFVMQWLNENDEISMDYLRNAYERDKQDGFQKSSEHALFSNSVVDVFTQLNQCYDVIKKLECPAPKVQDRFLNRFSRVSGFHLKPKF</sequence>
<protein>
    <recommendedName>
        <fullName evidence="3">MHD1 domain-containing protein</fullName>
    </recommendedName>
</protein>
<dbReference type="SMART" id="SM01145">
    <property type="entry name" value="DUF1041"/>
    <property type="match status" value="1"/>
</dbReference>
<dbReference type="GO" id="GO:0042734">
    <property type="term" value="C:presynaptic membrane"/>
    <property type="evidence" value="ECO:0007669"/>
    <property type="project" value="TreeGrafter"/>
</dbReference>
<dbReference type="GO" id="GO:0098831">
    <property type="term" value="C:presynaptic active zone cytoplasmic component"/>
    <property type="evidence" value="ECO:0007669"/>
    <property type="project" value="TreeGrafter"/>
</dbReference>
<evidence type="ECO:0000313" key="5">
    <source>
        <dbReference type="Proteomes" id="UP000784294"/>
    </source>
</evidence>
<accession>A0A3S5B1Z3</accession>
<name>A0A3S5B1Z3_9PLAT</name>
<dbReference type="GO" id="GO:0016081">
    <property type="term" value="P:synaptic vesicle docking"/>
    <property type="evidence" value="ECO:0007669"/>
    <property type="project" value="TreeGrafter"/>
</dbReference>
<proteinExistence type="predicted"/>
<comment type="caution">
    <text evidence="4">The sequence shown here is derived from an EMBL/GenBank/DDBJ whole genome shotgun (WGS) entry which is preliminary data.</text>
</comment>
<dbReference type="InterPro" id="IPR014770">
    <property type="entry name" value="Munc13_1"/>
</dbReference>
<dbReference type="GO" id="GO:0035249">
    <property type="term" value="P:synaptic transmission, glutamatergic"/>
    <property type="evidence" value="ECO:0007669"/>
    <property type="project" value="TreeGrafter"/>
</dbReference>
<dbReference type="GO" id="GO:0043195">
    <property type="term" value="C:terminal bouton"/>
    <property type="evidence" value="ECO:0007669"/>
    <property type="project" value="TreeGrafter"/>
</dbReference>
<organism evidence="4 5">
    <name type="scientific">Protopolystoma xenopodis</name>
    <dbReference type="NCBI Taxonomy" id="117903"/>
    <lineage>
        <taxon>Eukaryota</taxon>
        <taxon>Metazoa</taxon>
        <taxon>Spiralia</taxon>
        <taxon>Lophotrochozoa</taxon>
        <taxon>Platyhelminthes</taxon>
        <taxon>Monogenea</taxon>
        <taxon>Polyopisthocotylea</taxon>
        <taxon>Polystomatidea</taxon>
        <taxon>Polystomatidae</taxon>
        <taxon>Protopolystoma</taxon>
    </lineage>
</organism>
<reference evidence="4" key="1">
    <citation type="submission" date="2018-11" db="EMBL/GenBank/DDBJ databases">
        <authorList>
            <consortium name="Pathogen Informatics"/>
        </authorList>
    </citation>
    <scope>NUCLEOTIDE SEQUENCE</scope>
</reference>
<dbReference type="Proteomes" id="UP000784294">
    <property type="component" value="Unassembled WGS sequence"/>
</dbReference>
<dbReference type="InterPro" id="IPR010439">
    <property type="entry name" value="MUN_dom"/>
</dbReference>
<dbReference type="PROSITE" id="PS51258">
    <property type="entry name" value="MHD1"/>
    <property type="match status" value="1"/>
</dbReference>
<dbReference type="GO" id="GO:0016082">
    <property type="term" value="P:synaptic vesicle priming"/>
    <property type="evidence" value="ECO:0007669"/>
    <property type="project" value="TreeGrafter"/>
</dbReference>
<keyword evidence="2" id="KW-0862">Zinc</keyword>
<dbReference type="GO" id="GO:0019992">
    <property type="term" value="F:diacylglycerol binding"/>
    <property type="evidence" value="ECO:0007669"/>
    <property type="project" value="InterPro"/>
</dbReference>
<dbReference type="GO" id="GO:0031594">
    <property type="term" value="C:neuromuscular junction"/>
    <property type="evidence" value="ECO:0007669"/>
    <property type="project" value="TreeGrafter"/>
</dbReference>
<evidence type="ECO:0000259" key="3">
    <source>
        <dbReference type="PROSITE" id="PS51258"/>
    </source>
</evidence>